<accession>A0A3N4LEJ3</accession>
<dbReference type="AlphaFoldDB" id="A0A3N4LEJ3"/>
<dbReference type="Proteomes" id="UP000267821">
    <property type="component" value="Unassembled WGS sequence"/>
</dbReference>
<reference evidence="1 2" key="1">
    <citation type="journal article" date="2018" name="Nat. Ecol. Evol.">
        <title>Pezizomycetes genomes reveal the molecular basis of ectomycorrhizal truffle lifestyle.</title>
        <authorList>
            <person name="Murat C."/>
            <person name="Payen T."/>
            <person name="Noel B."/>
            <person name="Kuo A."/>
            <person name="Morin E."/>
            <person name="Chen J."/>
            <person name="Kohler A."/>
            <person name="Krizsan K."/>
            <person name="Balestrini R."/>
            <person name="Da Silva C."/>
            <person name="Montanini B."/>
            <person name="Hainaut M."/>
            <person name="Levati E."/>
            <person name="Barry K.W."/>
            <person name="Belfiori B."/>
            <person name="Cichocki N."/>
            <person name="Clum A."/>
            <person name="Dockter R.B."/>
            <person name="Fauchery L."/>
            <person name="Guy J."/>
            <person name="Iotti M."/>
            <person name="Le Tacon F."/>
            <person name="Lindquist E.A."/>
            <person name="Lipzen A."/>
            <person name="Malagnac F."/>
            <person name="Mello A."/>
            <person name="Molinier V."/>
            <person name="Miyauchi S."/>
            <person name="Poulain J."/>
            <person name="Riccioni C."/>
            <person name="Rubini A."/>
            <person name="Sitrit Y."/>
            <person name="Splivallo R."/>
            <person name="Traeger S."/>
            <person name="Wang M."/>
            <person name="Zifcakova L."/>
            <person name="Wipf D."/>
            <person name="Zambonelli A."/>
            <person name="Paolocci F."/>
            <person name="Nowrousian M."/>
            <person name="Ottonello S."/>
            <person name="Baldrian P."/>
            <person name="Spatafora J.W."/>
            <person name="Henrissat B."/>
            <person name="Nagy L.G."/>
            <person name="Aury J.M."/>
            <person name="Wincker P."/>
            <person name="Grigoriev I.V."/>
            <person name="Bonfante P."/>
            <person name="Martin F.M."/>
        </authorList>
    </citation>
    <scope>NUCLEOTIDE SEQUENCE [LARGE SCALE GENOMIC DNA]</scope>
    <source>
        <strain evidence="1 2">ATCC MYA-4762</strain>
    </source>
</reference>
<sequence>MASRNLAYVRPQALRKALQTRLGYSSGGAPKPKLRALRYLWRATYLSAIG</sequence>
<gene>
    <name evidence="1" type="ORF">L211DRAFT_842040</name>
</gene>
<evidence type="ECO:0000313" key="1">
    <source>
        <dbReference type="EMBL" id="RPB20118.1"/>
    </source>
</evidence>
<keyword evidence="2" id="KW-1185">Reference proteome</keyword>
<feature type="non-terminal residue" evidence="1">
    <location>
        <position position="50"/>
    </location>
</feature>
<protein>
    <submittedName>
        <fullName evidence="1">Uncharacterized protein</fullName>
    </submittedName>
</protein>
<evidence type="ECO:0000313" key="2">
    <source>
        <dbReference type="Proteomes" id="UP000267821"/>
    </source>
</evidence>
<organism evidence="1 2">
    <name type="scientific">Terfezia boudieri ATCC MYA-4762</name>
    <dbReference type="NCBI Taxonomy" id="1051890"/>
    <lineage>
        <taxon>Eukaryota</taxon>
        <taxon>Fungi</taxon>
        <taxon>Dikarya</taxon>
        <taxon>Ascomycota</taxon>
        <taxon>Pezizomycotina</taxon>
        <taxon>Pezizomycetes</taxon>
        <taxon>Pezizales</taxon>
        <taxon>Pezizaceae</taxon>
        <taxon>Terfezia</taxon>
    </lineage>
</organism>
<name>A0A3N4LEJ3_9PEZI</name>
<proteinExistence type="predicted"/>
<dbReference type="EMBL" id="ML121577">
    <property type="protein sequence ID" value="RPB20118.1"/>
    <property type="molecule type" value="Genomic_DNA"/>
</dbReference>
<dbReference type="InParanoid" id="A0A3N4LEJ3"/>